<gene>
    <name evidence="1" type="ORF">CN611_07360</name>
</gene>
<accession>A0A2A8BSI4</accession>
<proteinExistence type="predicted"/>
<comment type="caution">
    <text evidence="1">The sequence shown here is derived from an EMBL/GenBank/DDBJ whole genome shotgun (WGS) entry which is preliminary data.</text>
</comment>
<name>A0A2A8BSI4_9BACI</name>
<dbReference type="RefSeq" id="WP_098102074.1">
    <property type="nucleotide sequence ID" value="NZ_NUDL01000020.1"/>
</dbReference>
<evidence type="ECO:0000313" key="1">
    <source>
        <dbReference type="EMBL" id="PEM57622.1"/>
    </source>
</evidence>
<dbReference type="EMBL" id="NUDL01000020">
    <property type="protein sequence ID" value="PEM57622.1"/>
    <property type="molecule type" value="Genomic_DNA"/>
</dbReference>
<organism evidence="1 2">
    <name type="scientific">Bacillus wiedmannii</name>
    <dbReference type="NCBI Taxonomy" id="1890302"/>
    <lineage>
        <taxon>Bacteria</taxon>
        <taxon>Bacillati</taxon>
        <taxon>Bacillota</taxon>
        <taxon>Bacilli</taxon>
        <taxon>Bacillales</taxon>
        <taxon>Bacillaceae</taxon>
        <taxon>Bacillus</taxon>
        <taxon>Bacillus cereus group</taxon>
    </lineage>
</organism>
<evidence type="ECO:0000313" key="2">
    <source>
        <dbReference type="Proteomes" id="UP000220621"/>
    </source>
</evidence>
<dbReference type="Proteomes" id="UP000220621">
    <property type="component" value="Unassembled WGS sequence"/>
</dbReference>
<dbReference type="AlphaFoldDB" id="A0A2A8BSI4"/>
<sequence>MKIEVGDIVNTTYSRSVEVLDITPDACNESKHRVWFINDFGDKINTFIRNCTLVKKGEKKMKTYTGFEAYKALLEGKVLELGAVSKQLYKMMGAEGDTLYTKRKNEDAWSYCNMELNFFMSREFTEYKEPLKYKVGDEVWVKAKVIQIDEVSNNLPYRLDLGEDYTAWFEENEVKGIDE</sequence>
<reference evidence="1 2" key="1">
    <citation type="submission" date="2017-09" db="EMBL/GenBank/DDBJ databases">
        <title>Large-scale bioinformatics analysis of Bacillus genomes uncovers conserved roles of natural products in bacterial physiology.</title>
        <authorList>
            <consortium name="Agbiome Team Llc"/>
            <person name="Bleich R.M."/>
            <person name="Grubbs K.J."/>
            <person name="Santa Maria K.C."/>
            <person name="Allen S.E."/>
            <person name="Farag S."/>
            <person name="Shank E.A."/>
            <person name="Bowers A."/>
        </authorList>
    </citation>
    <scope>NUCLEOTIDE SEQUENCE [LARGE SCALE GENOMIC DNA]</scope>
    <source>
        <strain evidence="1 2">AFS010764</strain>
    </source>
</reference>
<protein>
    <submittedName>
        <fullName evidence="1">Uncharacterized protein</fullName>
    </submittedName>
</protein>